<accession>A0A368L0C1</accession>
<dbReference type="OrthoDB" id="5767026at2"/>
<comment type="caution">
    <text evidence="2">The sequence shown here is derived from an EMBL/GenBank/DDBJ whole genome shotgun (WGS) entry which is preliminary data.</text>
</comment>
<dbReference type="Pfam" id="PF13474">
    <property type="entry name" value="SnoaL_3"/>
    <property type="match status" value="1"/>
</dbReference>
<evidence type="ECO:0000313" key="2">
    <source>
        <dbReference type="EMBL" id="RCS56731.1"/>
    </source>
</evidence>
<reference evidence="2 3" key="1">
    <citation type="journal article" date="2018" name="Int. J. Syst. Evol. Microbiol.">
        <title>Parvibium lacunae gen. nov., sp. nov., a new member of the family Alcaligenaceae isolated from a freshwater pond.</title>
        <authorList>
            <person name="Chen W.M."/>
            <person name="Xie P.B."/>
            <person name="Hsu M.Y."/>
            <person name="Sheu S.Y."/>
        </authorList>
    </citation>
    <scope>NUCLEOTIDE SEQUENCE [LARGE SCALE GENOMIC DNA]</scope>
    <source>
        <strain evidence="2 3">KMB9</strain>
    </source>
</reference>
<gene>
    <name evidence="2" type="ORF">DU000_10290</name>
</gene>
<evidence type="ECO:0000259" key="1">
    <source>
        <dbReference type="Pfam" id="PF13474"/>
    </source>
</evidence>
<dbReference type="EMBL" id="QPGB01000005">
    <property type="protein sequence ID" value="RCS56731.1"/>
    <property type="molecule type" value="Genomic_DNA"/>
</dbReference>
<dbReference type="Proteomes" id="UP000252357">
    <property type="component" value="Unassembled WGS sequence"/>
</dbReference>
<name>A0A368L0C1_9BURK</name>
<keyword evidence="3" id="KW-1185">Reference proteome</keyword>
<proteinExistence type="predicted"/>
<sequence length="148" mass="16074">MPQPPKALLSTPEETEHAFYEALDHADLEAVMAVWAEHEEVSCIHPGGPRLQGYAAIRAAFAEIFKGGAIHIRPSVVHVVAGAAVTVHHVVEHIVIATPAGQKLVQVLATNVYHKTDQGWRLVIHHASPALVDQDGQPPVQDIPERLH</sequence>
<dbReference type="InterPro" id="IPR032710">
    <property type="entry name" value="NTF2-like_dom_sf"/>
</dbReference>
<dbReference type="InterPro" id="IPR037401">
    <property type="entry name" value="SnoaL-like"/>
</dbReference>
<dbReference type="PANTHER" id="PTHR34957">
    <property type="entry name" value="NUCLEAR TRANSPORT FACTOR 2 (NTF2) FAMILY PROTEIN"/>
    <property type="match status" value="1"/>
</dbReference>
<dbReference type="Gene3D" id="3.10.450.50">
    <property type="match status" value="1"/>
</dbReference>
<organism evidence="2 3">
    <name type="scientific">Parvibium lacunae</name>
    <dbReference type="NCBI Taxonomy" id="1888893"/>
    <lineage>
        <taxon>Bacteria</taxon>
        <taxon>Pseudomonadati</taxon>
        <taxon>Pseudomonadota</taxon>
        <taxon>Betaproteobacteria</taxon>
        <taxon>Burkholderiales</taxon>
        <taxon>Alcaligenaceae</taxon>
        <taxon>Parvibium</taxon>
    </lineage>
</organism>
<dbReference type="AlphaFoldDB" id="A0A368L0C1"/>
<dbReference type="SUPFAM" id="SSF54427">
    <property type="entry name" value="NTF2-like"/>
    <property type="match status" value="1"/>
</dbReference>
<dbReference type="PANTHER" id="PTHR34957:SF1">
    <property type="entry name" value="NUCLEAR TRANSPORT FACTOR 2 (NTF2) FAMILY PROTEIN"/>
    <property type="match status" value="1"/>
</dbReference>
<dbReference type="RefSeq" id="WP_114403334.1">
    <property type="nucleotide sequence ID" value="NZ_QPGB01000005.1"/>
</dbReference>
<protein>
    <submittedName>
        <fullName evidence="2">DUF4440 domain-containing protein</fullName>
    </submittedName>
</protein>
<feature type="domain" description="SnoaL-like" evidence="1">
    <location>
        <begin position="17"/>
        <end position="130"/>
    </location>
</feature>
<evidence type="ECO:0000313" key="3">
    <source>
        <dbReference type="Proteomes" id="UP000252357"/>
    </source>
</evidence>